<dbReference type="PROSITE" id="PS00843">
    <property type="entry name" value="DALA_DALA_LIGASE_1"/>
    <property type="match status" value="1"/>
</dbReference>
<comment type="similarity">
    <text evidence="2">Belongs to the D-alanine--D-alanine ligase family.</text>
</comment>
<evidence type="ECO:0000256" key="2">
    <source>
        <dbReference type="ARBA" id="ARBA00010871"/>
    </source>
</evidence>
<dbReference type="InterPro" id="IPR016185">
    <property type="entry name" value="PreATP-grasp_dom_sf"/>
</dbReference>
<dbReference type="GO" id="GO:0008360">
    <property type="term" value="P:regulation of cell shape"/>
    <property type="evidence" value="ECO:0007669"/>
    <property type="project" value="UniProtKB-KW"/>
</dbReference>
<dbReference type="PROSITE" id="PS50975">
    <property type="entry name" value="ATP_GRASP"/>
    <property type="match status" value="1"/>
</dbReference>
<evidence type="ECO:0000256" key="11">
    <source>
        <dbReference type="ARBA" id="ARBA00023211"/>
    </source>
</evidence>
<organism evidence="14">
    <name type="scientific">hydrothermal vent metagenome</name>
    <dbReference type="NCBI Taxonomy" id="652676"/>
    <lineage>
        <taxon>unclassified sequences</taxon>
        <taxon>metagenomes</taxon>
        <taxon>ecological metagenomes</taxon>
    </lineage>
</organism>
<dbReference type="AlphaFoldDB" id="A0A3B0YXL7"/>
<dbReference type="NCBIfam" id="TIGR01205">
    <property type="entry name" value="D_ala_D_alaTIGR"/>
    <property type="match status" value="1"/>
</dbReference>
<dbReference type="Pfam" id="PF07478">
    <property type="entry name" value="Dala_Dala_lig_C"/>
    <property type="match status" value="1"/>
</dbReference>
<dbReference type="GO" id="GO:0071555">
    <property type="term" value="P:cell wall organization"/>
    <property type="evidence" value="ECO:0007669"/>
    <property type="project" value="UniProtKB-KW"/>
</dbReference>
<sequence>MNERVSKPADFGKVAVLMGGSSAEREVSLKSGNAVLGAMLNKGVDAVAVDTGAADLVSQLQSGGFDYAFNIVHGRGGEDGVIQGLLEYLSIPVSGSGVLGSALAMDKQRTKQVWQGLGLPTPDFMILKSEHDLDAVAQRIGFPMMLKPVHEGSSIGMTRVEEAGQLERAWCDAAQYDHEVMAEQWVSGEEYTAAIIGDVVLPLIRLETPREFYDYEAKYQSETTQYHCPCGLPEARELELRELSMQAFDAVGASGWGRVDFFLDDEGVPSLIEVNTVPGMTDHSLVPMAAQQHGWDMSELVWRILETALQGNDVHGS</sequence>
<dbReference type="PANTHER" id="PTHR23132">
    <property type="entry name" value="D-ALANINE--D-ALANINE LIGASE"/>
    <property type="match status" value="1"/>
</dbReference>
<evidence type="ECO:0000256" key="1">
    <source>
        <dbReference type="ARBA" id="ARBA00004496"/>
    </source>
</evidence>
<dbReference type="InterPro" id="IPR011761">
    <property type="entry name" value="ATP-grasp"/>
</dbReference>
<dbReference type="InterPro" id="IPR000291">
    <property type="entry name" value="D-Ala_lig_Van_CS"/>
</dbReference>
<dbReference type="SUPFAM" id="SSF52440">
    <property type="entry name" value="PreATP-grasp domain"/>
    <property type="match status" value="1"/>
</dbReference>
<dbReference type="PIRSF" id="PIRSF039102">
    <property type="entry name" value="Ddl/VanB"/>
    <property type="match status" value="1"/>
</dbReference>
<keyword evidence="6" id="KW-0547">Nucleotide-binding</keyword>
<dbReference type="FunFam" id="3.30.470.20:FF:000008">
    <property type="entry name" value="D-alanine--D-alanine ligase"/>
    <property type="match status" value="1"/>
</dbReference>
<keyword evidence="9" id="KW-0133">Cell shape</keyword>
<dbReference type="InterPro" id="IPR011095">
    <property type="entry name" value="Dala_Dala_lig_C"/>
</dbReference>
<dbReference type="InterPro" id="IPR005905">
    <property type="entry name" value="D_ala_D_ala"/>
</dbReference>
<keyword evidence="12" id="KW-0961">Cell wall biogenesis/degradation</keyword>
<keyword evidence="5" id="KW-0479">Metal-binding</keyword>
<keyword evidence="7" id="KW-0067">ATP-binding</keyword>
<dbReference type="Gene3D" id="3.40.50.20">
    <property type="match status" value="1"/>
</dbReference>
<evidence type="ECO:0000259" key="13">
    <source>
        <dbReference type="PROSITE" id="PS50975"/>
    </source>
</evidence>
<protein>
    <submittedName>
        <fullName evidence="14">D-alanine--D-alanine ligase</fullName>
        <ecNumber evidence="14">6.3.2.4</ecNumber>
    </submittedName>
</protein>
<dbReference type="GO" id="GO:0005829">
    <property type="term" value="C:cytosol"/>
    <property type="evidence" value="ECO:0007669"/>
    <property type="project" value="TreeGrafter"/>
</dbReference>
<dbReference type="GO" id="GO:0005524">
    <property type="term" value="F:ATP binding"/>
    <property type="evidence" value="ECO:0007669"/>
    <property type="project" value="UniProtKB-KW"/>
</dbReference>
<evidence type="ECO:0000256" key="12">
    <source>
        <dbReference type="ARBA" id="ARBA00023316"/>
    </source>
</evidence>
<keyword evidence="8" id="KW-0460">Magnesium</keyword>
<comment type="subcellular location">
    <subcellularLocation>
        <location evidence="1">Cytoplasm</location>
    </subcellularLocation>
</comment>
<evidence type="ECO:0000256" key="10">
    <source>
        <dbReference type="ARBA" id="ARBA00022984"/>
    </source>
</evidence>
<dbReference type="Gene3D" id="3.30.470.20">
    <property type="entry name" value="ATP-grasp fold, B domain"/>
    <property type="match status" value="1"/>
</dbReference>
<evidence type="ECO:0000256" key="6">
    <source>
        <dbReference type="ARBA" id="ARBA00022741"/>
    </source>
</evidence>
<dbReference type="GO" id="GO:0046872">
    <property type="term" value="F:metal ion binding"/>
    <property type="evidence" value="ECO:0007669"/>
    <property type="project" value="UniProtKB-KW"/>
</dbReference>
<evidence type="ECO:0000256" key="9">
    <source>
        <dbReference type="ARBA" id="ARBA00022960"/>
    </source>
</evidence>
<evidence type="ECO:0000256" key="7">
    <source>
        <dbReference type="ARBA" id="ARBA00022840"/>
    </source>
</evidence>
<dbReference type="InterPro" id="IPR013815">
    <property type="entry name" value="ATP_grasp_subdomain_1"/>
</dbReference>
<dbReference type="GO" id="GO:0009252">
    <property type="term" value="P:peptidoglycan biosynthetic process"/>
    <property type="evidence" value="ECO:0007669"/>
    <property type="project" value="UniProtKB-KW"/>
</dbReference>
<name>A0A3B0YXL7_9ZZZZ</name>
<evidence type="ECO:0000256" key="4">
    <source>
        <dbReference type="ARBA" id="ARBA00022598"/>
    </source>
</evidence>
<gene>
    <name evidence="14" type="ORF">MNBD_GAMMA15-119</name>
</gene>
<keyword evidence="3" id="KW-0963">Cytoplasm</keyword>
<keyword evidence="4 14" id="KW-0436">Ligase</keyword>
<dbReference type="HAMAP" id="MF_00047">
    <property type="entry name" value="Dala_Dala_lig"/>
    <property type="match status" value="1"/>
</dbReference>
<dbReference type="Gene3D" id="3.30.1490.20">
    <property type="entry name" value="ATP-grasp fold, A domain"/>
    <property type="match status" value="1"/>
</dbReference>
<evidence type="ECO:0000256" key="5">
    <source>
        <dbReference type="ARBA" id="ARBA00022723"/>
    </source>
</evidence>
<dbReference type="SUPFAM" id="SSF56059">
    <property type="entry name" value="Glutathione synthetase ATP-binding domain-like"/>
    <property type="match status" value="1"/>
</dbReference>
<proteinExistence type="inferred from homology"/>
<accession>A0A3B0YXL7</accession>
<keyword evidence="11" id="KW-0464">Manganese</keyword>
<evidence type="ECO:0000256" key="8">
    <source>
        <dbReference type="ARBA" id="ARBA00022842"/>
    </source>
</evidence>
<dbReference type="NCBIfam" id="NF002378">
    <property type="entry name" value="PRK01372.1"/>
    <property type="match status" value="1"/>
</dbReference>
<reference evidence="14" key="1">
    <citation type="submission" date="2018-06" db="EMBL/GenBank/DDBJ databases">
        <authorList>
            <person name="Zhirakovskaya E."/>
        </authorList>
    </citation>
    <scope>NUCLEOTIDE SEQUENCE</scope>
</reference>
<evidence type="ECO:0000313" key="14">
    <source>
        <dbReference type="EMBL" id="VAW80693.1"/>
    </source>
</evidence>
<dbReference type="PANTHER" id="PTHR23132:SF23">
    <property type="entry name" value="D-ALANINE--D-ALANINE LIGASE B"/>
    <property type="match status" value="1"/>
</dbReference>
<dbReference type="EC" id="6.3.2.4" evidence="14"/>
<keyword evidence="10" id="KW-0573">Peptidoglycan synthesis</keyword>
<feature type="domain" description="ATP-grasp" evidence="13">
    <location>
        <begin position="111"/>
        <end position="306"/>
    </location>
</feature>
<evidence type="ECO:0000256" key="3">
    <source>
        <dbReference type="ARBA" id="ARBA00022490"/>
    </source>
</evidence>
<dbReference type="EMBL" id="UOFN01000130">
    <property type="protein sequence ID" value="VAW80693.1"/>
    <property type="molecule type" value="Genomic_DNA"/>
</dbReference>
<dbReference type="GO" id="GO:0008716">
    <property type="term" value="F:D-alanine-D-alanine ligase activity"/>
    <property type="evidence" value="ECO:0007669"/>
    <property type="project" value="UniProtKB-EC"/>
</dbReference>
<dbReference type="PROSITE" id="PS00844">
    <property type="entry name" value="DALA_DALA_LIGASE_2"/>
    <property type="match status" value="1"/>
</dbReference>